<sequence length="126" mass="14229">MAYRILVIEDDIILAKVIREELEEVGFLVEMSNDGALSAADIRKINPNLILLDLLLPGRHGFEILEDIKRSPETKAIPVIVLTQLGSDDDIKKGFQLGAADYIVKNQHPIAEIIEKITHFFTEEHR</sequence>
<keyword evidence="1 6" id="KW-0597">Phosphoprotein</keyword>
<protein>
    <recommendedName>
        <fullName evidence="7">Response regulatory domain-containing protein</fullName>
    </recommendedName>
</protein>
<evidence type="ECO:0000313" key="9">
    <source>
        <dbReference type="Proteomes" id="UP000178240"/>
    </source>
</evidence>
<accession>A0A1G1XZR0</accession>
<dbReference type="PROSITE" id="PS50110">
    <property type="entry name" value="RESPONSE_REGULATORY"/>
    <property type="match status" value="1"/>
</dbReference>
<name>A0A1G1XZR0_9BACT</name>
<evidence type="ECO:0000256" key="1">
    <source>
        <dbReference type="ARBA" id="ARBA00022553"/>
    </source>
</evidence>
<dbReference type="PANTHER" id="PTHR48111:SF1">
    <property type="entry name" value="TWO-COMPONENT RESPONSE REGULATOR ORR33"/>
    <property type="match status" value="1"/>
</dbReference>
<dbReference type="InterPro" id="IPR039420">
    <property type="entry name" value="WalR-like"/>
</dbReference>
<evidence type="ECO:0000256" key="3">
    <source>
        <dbReference type="ARBA" id="ARBA00023015"/>
    </source>
</evidence>
<organism evidence="8 9">
    <name type="scientific">Candidatus Buchananbacteria bacterium RIFCSPHIGHO2_01_FULL_44_11</name>
    <dbReference type="NCBI Taxonomy" id="1797535"/>
    <lineage>
        <taxon>Bacteria</taxon>
        <taxon>Candidatus Buchananiibacteriota</taxon>
    </lineage>
</organism>
<feature type="modified residue" description="4-aspartylphosphate" evidence="6">
    <location>
        <position position="53"/>
    </location>
</feature>
<dbReference type="GO" id="GO:0000976">
    <property type="term" value="F:transcription cis-regulatory region binding"/>
    <property type="evidence" value="ECO:0007669"/>
    <property type="project" value="TreeGrafter"/>
</dbReference>
<gene>
    <name evidence="8" type="ORF">A2744_04150</name>
</gene>
<dbReference type="InterPro" id="IPR001789">
    <property type="entry name" value="Sig_transdc_resp-reg_receiver"/>
</dbReference>
<dbReference type="STRING" id="1797535.A2744_04150"/>
<feature type="domain" description="Response regulatory" evidence="7">
    <location>
        <begin position="4"/>
        <end position="120"/>
    </location>
</feature>
<comment type="caution">
    <text evidence="8">The sequence shown here is derived from an EMBL/GenBank/DDBJ whole genome shotgun (WGS) entry which is preliminary data.</text>
</comment>
<dbReference type="GO" id="GO:0005829">
    <property type="term" value="C:cytosol"/>
    <property type="evidence" value="ECO:0007669"/>
    <property type="project" value="TreeGrafter"/>
</dbReference>
<dbReference type="SUPFAM" id="SSF52172">
    <property type="entry name" value="CheY-like"/>
    <property type="match status" value="1"/>
</dbReference>
<dbReference type="GO" id="GO:0032993">
    <property type="term" value="C:protein-DNA complex"/>
    <property type="evidence" value="ECO:0007669"/>
    <property type="project" value="TreeGrafter"/>
</dbReference>
<keyword evidence="2" id="KW-0902">Two-component regulatory system</keyword>
<dbReference type="InterPro" id="IPR011006">
    <property type="entry name" value="CheY-like_superfamily"/>
</dbReference>
<proteinExistence type="predicted"/>
<evidence type="ECO:0000256" key="6">
    <source>
        <dbReference type="PROSITE-ProRule" id="PRU00169"/>
    </source>
</evidence>
<evidence type="ECO:0000256" key="4">
    <source>
        <dbReference type="ARBA" id="ARBA00023125"/>
    </source>
</evidence>
<dbReference type="Pfam" id="PF00072">
    <property type="entry name" value="Response_reg"/>
    <property type="match status" value="1"/>
</dbReference>
<evidence type="ECO:0000256" key="5">
    <source>
        <dbReference type="ARBA" id="ARBA00023163"/>
    </source>
</evidence>
<dbReference type="Gene3D" id="3.40.50.2300">
    <property type="match status" value="1"/>
</dbReference>
<keyword evidence="3" id="KW-0805">Transcription regulation</keyword>
<keyword evidence="4" id="KW-0238">DNA-binding</keyword>
<evidence type="ECO:0000259" key="7">
    <source>
        <dbReference type="PROSITE" id="PS50110"/>
    </source>
</evidence>
<keyword evidence="5" id="KW-0804">Transcription</keyword>
<dbReference type="GO" id="GO:0000156">
    <property type="term" value="F:phosphorelay response regulator activity"/>
    <property type="evidence" value="ECO:0007669"/>
    <property type="project" value="TreeGrafter"/>
</dbReference>
<dbReference type="AlphaFoldDB" id="A0A1G1XZR0"/>
<dbReference type="Proteomes" id="UP000178240">
    <property type="component" value="Unassembled WGS sequence"/>
</dbReference>
<reference evidence="8 9" key="1">
    <citation type="journal article" date="2016" name="Nat. Commun.">
        <title>Thousands of microbial genomes shed light on interconnected biogeochemical processes in an aquifer system.</title>
        <authorList>
            <person name="Anantharaman K."/>
            <person name="Brown C.T."/>
            <person name="Hug L.A."/>
            <person name="Sharon I."/>
            <person name="Castelle C.J."/>
            <person name="Probst A.J."/>
            <person name="Thomas B.C."/>
            <person name="Singh A."/>
            <person name="Wilkins M.J."/>
            <person name="Karaoz U."/>
            <person name="Brodie E.L."/>
            <person name="Williams K.H."/>
            <person name="Hubbard S.S."/>
            <person name="Banfield J.F."/>
        </authorList>
    </citation>
    <scope>NUCLEOTIDE SEQUENCE [LARGE SCALE GENOMIC DNA]</scope>
</reference>
<dbReference type="PANTHER" id="PTHR48111">
    <property type="entry name" value="REGULATOR OF RPOS"/>
    <property type="match status" value="1"/>
</dbReference>
<dbReference type="GO" id="GO:0006355">
    <property type="term" value="P:regulation of DNA-templated transcription"/>
    <property type="evidence" value="ECO:0007669"/>
    <property type="project" value="TreeGrafter"/>
</dbReference>
<dbReference type="EMBL" id="MHIE01000017">
    <property type="protein sequence ID" value="OGY45593.1"/>
    <property type="molecule type" value="Genomic_DNA"/>
</dbReference>
<evidence type="ECO:0000313" key="8">
    <source>
        <dbReference type="EMBL" id="OGY45593.1"/>
    </source>
</evidence>
<dbReference type="SMART" id="SM00448">
    <property type="entry name" value="REC"/>
    <property type="match status" value="1"/>
</dbReference>
<evidence type="ECO:0000256" key="2">
    <source>
        <dbReference type="ARBA" id="ARBA00023012"/>
    </source>
</evidence>